<dbReference type="PROSITE" id="PS50893">
    <property type="entry name" value="ABC_TRANSPORTER_2"/>
    <property type="match status" value="1"/>
</dbReference>
<keyword evidence="2 4" id="KW-0067">ATP-binding</keyword>
<dbReference type="SMART" id="SM00382">
    <property type="entry name" value="AAA"/>
    <property type="match status" value="1"/>
</dbReference>
<organism evidence="4 5">
    <name type="scientific">Rhodohalobacter sulfatireducens</name>
    <dbReference type="NCBI Taxonomy" id="2911366"/>
    <lineage>
        <taxon>Bacteria</taxon>
        <taxon>Pseudomonadati</taxon>
        <taxon>Balneolota</taxon>
        <taxon>Balneolia</taxon>
        <taxon>Balneolales</taxon>
        <taxon>Balneolaceae</taxon>
        <taxon>Rhodohalobacter</taxon>
    </lineage>
</organism>
<dbReference type="Pfam" id="PF00005">
    <property type="entry name" value="ABC_tran"/>
    <property type="match status" value="1"/>
</dbReference>
<sequence length="204" mass="22699">MIKLKADNLEKRFGRKTVFTDLSFETGTLVLGIAGANGSGKSTLLKCLAALLKPTSGSVKWTLNDHDIKRTDLKNYLGFAAPYIQLYEELTVRENLEFIQNVRSLSQQKPLSDLLEPLGAKKLLDNHFGELSTGQQQRIKLAAAIIHNPDILLLDEPGSNLDEAGKNIITSLVAQFKNSNRMVVIASNQQYELDHCHEIIELKN</sequence>
<evidence type="ECO:0000313" key="4">
    <source>
        <dbReference type="EMBL" id="MCG2589297.1"/>
    </source>
</evidence>
<dbReference type="EMBL" id="JAKLWS010000014">
    <property type="protein sequence ID" value="MCG2589297.1"/>
    <property type="molecule type" value="Genomic_DNA"/>
</dbReference>
<reference evidence="4" key="1">
    <citation type="submission" date="2022-01" db="EMBL/GenBank/DDBJ databases">
        <authorList>
            <person name="Wang Y."/>
        </authorList>
    </citation>
    <scope>NUCLEOTIDE SEQUENCE</scope>
    <source>
        <strain evidence="4">WB101</strain>
    </source>
</reference>
<evidence type="ECO:0000313" key="5">
    <source>
        <dbReference type="Proteomes" id="UP001165366"/>
    </source>
</evidence>
<dbReference type="PANTHER" id="PTHR43038:SF3">
    <property type="entry name" value="ABC TRANSPORTER G FAMILY MEMBER 20 ISOFORM X1"/>
    <property type="match status" value="1"/>
</dbReference>
<dbReference type="SUPFAM" id="SSF52540">
    <property type="entry name" value="P-loop containing nucleoside triphosphate hydrolases"/>
    <property type="match status" value="1"/>
</dbReference>
<evidence type="ECO:0000256" key="2">
    <source>
        <dbReference type="ARBA" id="ARBA00022840"/>
    </source>
</evidence>
<evidence type="ECO:0000256" key="1">
    <source>
        <dbReference type="ARBA" id="ARBA00022741"/>
    </source>
</evidence>
<keyword evidence="5" id="KW-1185">Reference proteome</keyword>
<dbReference type="PANTHER" id="PTHR43038">
    <property type="entry name" value="ATP-BINDING CASSETTE, SUB-FAMILY H, MEMBER 1"/>
    <property type="match status" value="1"/>
</dbReference>
<dbReference type="InterPro" id="IPR027417">
    <property type="entry name" value="P-loop_NTPase"/>
</dbReference>
<gene>
    <name evidence="4" type="ORF">L6773_12025</name>
</gene>
<dbReference type="Proteomes" id="UP001165366">
    <property type="component" value="Unassembled WGS sequence"/>
</dbReference>
<dbReference type="GO" id="GO:0005524">
    <property type="term" value="F:ATP binding"/>
    <property type="evidence" value="ECO:0007669"/>
    <property type="project" value="UniProtKB-KW"/>
</dbReference>
<dbReference type="Gene3D" id="3.40.50.300">
    <property type="entry name" value="P-loop containing nucleotide triphosphate hydrolases"/>
    <property type="match status" value="1"/>
</dbReference>
<reference evidence="4" key="2">
    <citation type="submission" date="2024-05" db="EMBL/GenBank/DDBJ databases">
        <title>Rhodohalobacter halophilus gen. nov., sp. nov., a moderately halophilic member of the family Balneolaceae.</title>
        <authorList>
            <person name="Xia J."/>
        </authorList>
    </citation>
    <scope>NUCLEOTIDE SEQUENCE</scope>
    <source>
        <strain evidence="4">WB101</strain>
    </source>
</reference>
<dbReference type="InterPro" id="IPR003593">
    <property type="entry name" value="AAA+_ATPase"/>
</dbReference>
<evidence type="ECO:0000259" key="3">
    <source>
        <dbReference type="PROSITE" id="PS50893"/>
    </source>
</evidence>
<dbReference type="InterPro" id="IPR003439">
    <property type="entry name" value="ABC_transporter-like_ATP-bd"/>
</dbReference>
<accession>A0ABS9KES7</accession>
<dbReference type="RefSeq" id="WP_237854660.1">
    <property type="nucleotide sequence ID" value="NZ_JAKLWS010000014.1"/>
</dbReference>
<protein>
    <submittedName>
        <fullName evidence="4">ATP-binding cassette domain-containing protein</fullName>
    </submittedName>
</protein>
<keyword evidence="1" id="KW-0547">Nucleotide-binding</keyword>
<feature type="domain" description="ABC transporter" evidence="3">
    <location>
        <begin position="4"/>
        <end position="203"/>
    </location>
</feature>
<comment type="caution">
    <text evidence="4">The sequence shown here is derived from an EMBL/GenBank/DDBJ whole genome shotgun (WGS) entry which is preliminary data.</text>
</comment>
<proteinExistence type="predicted"/>
<name>A0ABS9KES7_9BACT</name>